<dbReference type="Gene3D" id="3.40.50.300">
    <property type="entry name" value="P-loop containing nucleotide triphosphate hydrolases"/>
    <property type="match status" value="1"/>
</dbReference>
<dbReference type="GO" id="GO:0051782">
    <property type="term" value="P:negative regulation of cell division"/>
    <property type="evidence" value="ECO:0007669"/>
    <property type="project" value="TreeGrafter"/>
</dbReference>
<reference evidence="1 2" key="1">
    <citation type="submission" date="2020-07" db="EMBL/GenBank/DDBJ databases">
        <title>Sequencing the genomes of 1000 actinobacteria strains.</title>
        <authorList>
            <person name="Klenk H.-P."/>
        </authorList>
    </citation>
    <scope>NUCLEOTIDE SEQUENCE [LARGE SCALE GENOMIC DNA]</scope>
    <source>
        <strain evidence="1 2">DSM 45927</strain>
    </source>
</reference>
<evidence type="ECO:0000313" key="1">
    <source>
        <dbReference type="EMBL" id="NYI96725.1"/>
    </source>
</evidence>
<dbReference type="AlphaFoldDB" id="A0A853BPT2"/>
<dbReference type="InterPro" id="IPR027417">
    <property type="entry name" value="P-loop_NTPase"/>
</dbReference>
<gene>
    <name evidence="1" type="ORF">HNR12_003002</name>
</gene>
<dbReference type="Proteomes" id="UP000575985">
    <property type="component" value="Unassembled WGS sequence"/>
</dbReference>
<organism evidence="1 2">
    <name type="scientific">Streptomonospora nanhaiensis</name>
    <dbReference type="NCBI Taxonomy" id="1323731"/>
    <lineage>
        <taxon>Bacteria</taxon>
        <taxon>Bacillati</taxon>
        <taxon>Actinomycetota</taxon>
        <taxon>Actinomycetes</taxon>
        <taxon>Streptosporangiales</taxon>
        <taxon>Nocardiopsidaceae</taxon>
        <taxon>Streptomonospora</taxon>
    </lineage>
</organism>
<keyword evidence="1" id="KW-0966">Cell projection</keyword>
<keyword evidence="2" id="KW-1185">Reference proteome</keyword>
<dbReference type="PANTHER" id="PTHR43384:SF14">
    <property type="entry name" value="ESX-1 SECRETION-ASSOCIATED PROTEIN ESPI"/>
    <property type="match status" value="1"/>
</dbReference>
<comment type="caution">
    <text evidence="1">The sequence shown here is derived from an EMBL/GenBank/DDBJ whole genome shotgun (WGS) entry which is preliminary data.</text>
</comment>
<dbReference type="GO" id="GO:0016887">
    <property type="term" value="F:ATP hydrolysis activity"/>
    <property type="evidence" value="ECO:0007669"/>
    <property type="project" value="TreeGrafter"/>
</dbReference>
<dbReference type="InterPro" id="IPR050625">
    <property type="entry name" value="ParA/MinD_ATPase"/>
</dbReference>
<proteinExistence type="predicted"/>
<dbReference type="GO" id="GO:0005524">
    <property type="term" value="F:ATP binding"/>
    <property type="evidence" value="ECO:0007669"/>
    <property type="project" value="TreeGrafter"/>
</dbReference>
<evidence type="ECO:0000313" key="2">
    <source>
        <dbReference type="Proteomes" id="UP000575985"/>
    </source>
</evidence>
<sequence>MRDTARTAAPGGGRHGDSLLRRVGRGAVWPFRPPEDVLTPIALGRELQRSVTTGRRIVVSRPRGGPAESTVSALLALVYAHYRNDRVLAMDLGPGTGSLAARFGGGHGGPGTGLAAPGIESDSFADVEPCLAPVRDRLWLLPGLQEVIAEGRLDARTYRDKVLALTRFFGLTVIDRAADISDDLNRAAQASAHAHVLVVPATREGAADIGRAFDWMTANGADSLPRRIVVVFTEQERGQDRAFDYPGSAGILRGSGAEVFRLAYDRHLAGGTPIDPARVSAATHATATRVAVECLRRAVSM</sequence>
<dbReference type="PANTHER" id="PTHR43384">
    <property type="entry name" value="SEPTUM SITE-DETERMINING PROTEIN MIND HOMOLOG, CHLOROPLASTIC-RELATED"/>
    <property type="match status" value="1"/>
</dbReference>
<dbReference type="EMBL" id="JACCFO010000001">
    <property type="protein sequence ID" value="NYI96725.1"/>
    <property type="molecule type" value="Genomic_DNA"/>
</dbReference>
<keyword evidence="1" id="KW-0969">Cilium</keyword>
<dbReference type="GO" id="GO:0005829">
    <property type="term" value="C:cytosol"/>
    <property type="evidence" value="ECO:0007669"/>
    <property type="project" value="TreeGrafter"/>
</dbReference>
<dbReference type="SUPFAM" id="SSF52540">
    <property type="entry name" value="P-loop containing nucleoside triphosphate hydrolases"/>
    <property type="match status" value="1"/>
</dbReference>
<protein>
    <submittedName>
        <fullName evidence="1">MinD-like ATPase involved in chromosome partitioning or flagellar assembly</fullName>
    </submittedName>
</protein>
<accession>A0A853BPT2</accession>
<dbReference type="GO" id="GO:0009898">
    <property type="term" value="C:cytoplasmic side of plasma membrane"/>
    <property type="evidence" value="ECO:0007669"/>
    <property type="project" value="TreeGrafter"/>
</dbReference>
<keyword evidence="1" id="KW-0282">Flagellum</keyword>
<name>A0A853BPT2_9ACTN</name>
<dbReference type="RefSeq" id="WP_179768048.1">
    <property type="nucleotide sequence ID" value="NZ_JACCFO010000001.1"/>
</dbReference>